<keyword evidence="2 5" id="KW-0812">Transmembrane</keyword>
<feature type="transmembrane region" description="Helical" evidence="5">
    <location>
        <begin position="96"/>
        <end position="118"/>
    </location>
</feature>
<feature type="transmembrane region" description="Helical" evidence="5">
    <location>
        <begin position="155"/>
        <end position="174"/>
    </location>
</feature>
<dbReference type="PANTHER" id="PTHR23291:SF50">
    <property type="entry name" value="PROTEIN LIFEGUARD 4"/>
    <property type="match status" value="1"/>
</dbReference>
<keyword evidence="3 5" id="KW-1133">Transmembrane helix</keyword>
<keyword evidence="7" id="KW-1185">Reference proteome</keyword>
<evidence type="ECO:0000256" key="3">
    <source>
        <dbReference type="ARBA" id="ARBA00022989"/>
    </source>
</evidence>
<feature type="transmembrane region" description="Helical" evidence="5">
    <location>
        <begin position="180"/>
        <end position="199"/>
    </location>
</feature>
<dbReference type="GeneID" id="65099458"/>
<evidence type="ECO:0000256" key="2">
    <source>
        <dbReference type="ARBA" id="ARBA00022692"/>
    </source>
</evidence>
<feature type="transmembrane region" description="Helical" evidence="5">
    <location>
        <begin position="38"/>
        <end position="62"/>
    </location>
</feature>
<dbReference type="GO" id="GO:0016020">
    <property type="term" value="C:membrane"/>
    <property type="evidence" value="ECO:0007669"/>
    <property type="project" value="UniProtKB-SubCell"/>
</dbReference>
<dbReference type="EMBL" id="KP136799">
    <property type="protein sequence ID" value="AJG42933.1"/>
    <property type="molecule type" value="Genomic_DNA"/>
</dbReference>
<protein>
    <submittedName>
        <fullName evidence="6">Protein lifeguard 4 isoform X1</fullName>
    </submittedName>
</protein>
<sequence>MLPSIPPKHYSIPLDDFNYSSSVAASSVHIQLAFLRRVYGILLLQLLLTALVCILFLCFPIINTFLCTYPSIMAICPIISMVLLFALFLNKQNFPANMYLFVGFTLLEAINVAFFASFYNAYTVIQAAFMTIVAFTGLTVYTFQSTRNFSKLGAYLFSCLCVLCVGCILSMVFYNEILEIVLAAFGCFLFCGFIIYDTYSLMHRVSPEDYLEAVIHLYLDIIILFMDFLRILGESKSESKSITV</sequence>
<feature type="transmembrane region" description="Helical" evidence="5">
    <location>
        <begin position="68"/>
        <end position="89"/>
    </location>
</feature>
<dbReference type="Pfam" id="PF01027">
    <property type="entry name" value="Bax1-I"/>
    <property type="match status" value="1"/>
</dbReference>
<accession>A0A0R5Z6E0</accession>
<evidence type="ECO:0000256" key="4">
    <source>
        <dbReference type="ARBA" id="ARBA00023136"/>
    </source>
</evidence>
<dbReference type="KEGG" id="vg:65099458"/>
<dbReference type="RefSeq" id="YP_010084464.1">
    <property type="nucleotide sequence ID" value="NC_055139.1"/>
</dbReference>
<dbReference type="Proteomes" id="UP000296355">
    <property type="component" value="Segment"/>
</dbReference>
<organism evidence="6 7">
    <name type="scientific">phocid gammaherpesvirus 3</name>
    <dbReference type="NCBI Taxonomy" id="2560643"/>
    <lineage>
        <taxon>Viruses</taxon>
        <taxon>Duplodnaviria</taxon>
        <taxon>Heunggongvirae</taxon>
        <taxon>Peploviricota</taxon>
        <taxon>Herviviricetes</taxon>
        <taxon>Herpesvirales</taxon>
        <taxon>Orthoherpesviridae</taxon>
        <taxon>Gammaherpesvirinae</taxon>
        <taxon>Percavirus</taxon>
        <taxon>Percavirus phocidgamma3</taxon>
    </lineage>
</organism>
<evidence type="ECO:0000256" key="5">
    <source>
        <dbReference type="SAM" id="Phobius"/>
    </source>
</evidence>
<dbReference type="InterPro" id="IPR006214">
    <property type="entry name" value="Bax_inhibitor_1-related"/>
</dbReference>
<feature type="transmembrane region" description="Helical" evidence="5">
    <location>
        <begin position="124"/>
        <end position="143"/>
    </location>
</feature>
<proteinExistence type="predicted"/>
<dbReference type="PANTHER" id="PTHR23291">
    <property type="entry name" value="BAX INHIBITOR-RELATED"/>
    <property type="match status" value="1"/>
</dbReference>
<evidence type="ECO:0000256" key="1">
    <source>
        <dbReference type="ARBA" id="ARBA00004141"/>
    </source>
</evidence>
<reference evidence="6" key="1">
    <citation type="submission" date="2014-11" db="EMBL/GenBank/DDBJ databases">
        <title>Gammaherpesviruses are widespread among seal species in Canada.</title>
        <authorList>
            <person name="Bellehumeur C."/>
            <person name="Nielsen O."/>
            <person name="Measures L."/>
            <person name="Harwood L."/>
            <person name="Boyle B."/>
            <person name="Gagnon C.A."/>
        </authorList>
    </citation>
    <scope>NUCLEOTIDE SEQUENCE [LARGE SCALE GENOMIC DNA]</scope>
    <source>
        <strain evidence="6">FMV04-1493874</strain>
    </source>
</reference>
<keyword evidence="4 5" id="KW-0472">Membrane</keyword>
<evidence type="ECO:0000313" key="6">
    <source>
        <dbReference type="EMBL" id="AJG42933.1"/>
    </source>
</evidence>
<evidence type="ECO:0000313" key="7">
    <source>
        <dbReference type="Proteomes" id="UP000296355"/>
    </source>
</evidence>
<comment type="subcellular location">
    <subcellularLocation>
        <location evidence="1">Membrane</location>
        <topology evidence="1">Multi-pass membrane protein</topology>
    </subcellularLocation>
</comment>
<name>A0A0R5Z6E0_9GAMA</name>